<reference evidence="3 4" key="1">
    <citation type="journal article" date="2015" name="Int. J. Syst. Evol. Microbiol.">
        <title>Mariniphaga sediminis sp. nov., isolated from coastal sediment.</title>
        <authorList>
            <person name="Wang F.Q."/>
            <person name="Shen Q.Y."/>
            <person name="Chen G.J."/>
            <person name="Du Z.J."/>
        </authorList>
    </citation>
    <scope>NUCLEOTIDE SEQUENCE [LARGE SCALE GENOMIC DNA]</scope>
    <source>
        <strain evidence="3 4">SY21</strain>
    </source>
</reference>
<dbReference type="AlphaFoldDB" id="A0A399D591"/>
<evidence type="ECO:0000259" key="2">
    <source>
        <dbReference type="Pfam" id="PF14321"/>
    </source>
</evidence>
<evidence type="ECO:0000313" key="3">
    <source>
        <dbReference type="EMBL" id="RIH65832.1"/>
    </source>
</evidence>
<organism evidence="3 4">
    <name type="scientific">Mariniphaga sediminis</name>
    <dbReference type="NCBI Taxonomy" id="1628158"/>
    <lineage>
        <taxon>Bacteria</taxon>
        <taxon>Pseudomonadati</taxon>
        <taxon>Bacteroidota</taxon>
        <taxon>Bacteroidia</taxon>
        <taxon>Marinilabiliales</taxon>
        <taxon>Prolixibacteraceae</taxon>
        <taxon>Mariniphaga</taxon>
    </lineage>
</organism>
<dbReference type="Gene3D" id="2.60.40.1120">
    <property type="entry name" value="Carboxypeptidase-like, regulatory domain"/>
    <property type="match status" value="2"/>
</dbReference>
<gene>
    <name evidence="3" type="ORF">D1164_06060</name>
</gene>
<dbReference type="RefSeq" id="WP_119349068.1">
    <property type="nucleotide sequence ID" value="NZ_QWET01000004.1"/>
</dbReference>
<dbReference type="GO" id="GO:0030246">
    <property type="term" value="F:carbohydrate binding"/>
    <property type="evidence" value="ECO:0007669"/>
    <property type="project" value="InterPro"/>
</dbReference>
<dbReference type="Pfam" id="PF13620">
    <property type="entry name" value="CarboxypepD_reg"/>
    <property type="match status" value="2"/>
</dbReference>
<dbReference type="InterPro" id="IPR025491">
    <property type="entry name" value="DUF4382"/>
</dbReference>
<dbReference type="SUPFAM" id="SSF49452">
    <property type="entry name" value="Starch-binding domain-like"/>
    <property type="match status" value="2"/>
</dbReference>
<dbReference type="PROSITE" id="PS51257">
    <property type="entry name" value="PROKAR_LIPOPROTEIN"/>
    <property type="match status" value="1"/>
</dbReference>
<comment type="caution">
    <text evidence="3">The sequence shown here is derived from an EMBL/GenBank/DDBJ whole genome shotgun (WGS) entry which is preliminary data.</text>
</comment>
<feature type="region of interest" description="Disordered" evidence="1">
    <location>
        <begin position="77"/>
        <end position="96"/>
    </location>
</feature>
<keyword evidence="4" id="KW-1185">Reference proteome</keyword>
<accession>A0A399D591</accession>
<proteinExistence type="predicted"/>
<dbReference type="Pfam" id="PF14321">
    <property type="entry name" value="DUF4382"/>
    <property type="match status" value="1"/>
</dbReference>
<evidence type="ECO:0000313" key="4">
    <source>
        <dbReference type="Proteomes" id="UP000266441"/>
    </source>
</evidence>
<protein>
    <submittedName>
        <fullName evidence="3">DUF4382 domain-containing protein</fullName>
    </submittedName>
</protein>
<dbReference type="Proteomes" id="UP000266441">
    <property type="component" value="Unassembled WGS sequence"/>
</dbReference>
<name>A0A399D591_9BACT</name>
<dbReference type="EMBL" id="QWET01000004">
    <property type="protein sequence ID" value="RIH65832.1"/>
    <property type="molecule type" value="Genomic_DNA"/>
</dbReference>
<dbReference type="OrthoDB" id="2111471at2"/>
<dbReference type="InterPro" id="IPR013784">
    <property type="entry name" value="Carb-bd-like_fold"/>
</dbReference>
<feature type="domain" description="DUF4382" evidence="2">
    <location>
        <begin position="43"/>
        <end position="199"/>
    </location>
</feature>
<sequence>MKKEKLLKMRVFGFIALFVLGVLAGCSELLDSEKDVDVENKGKGTVVIKLTDAPFPVDLVAEANITVDWVKLMKHENEEGEGNGNGNNEEGDDDGNNAFVTYELEENVTFNLLDLSNGVTATLAEMEVPAGVYHEIRLHIVDAGIVLNDGTEFDLKVPSGDASGLKIKVNPALEMNGESFAEVLLDFDVSRSFVLRGNMKHGYDKVKGFIFKPVVRAVANFQVSSGEISGMVTDSAEAVIENALLTLIEGGDTVTSAMTSENGTYAMIGIPPGDYSLALNADDYENQVSVTVEAGAVTVQNFVIPVGDEVPEAGEISGTVSDTAGVVIQNAMLTLFAGEDSITSANTSEQGLYSFAGINPGDYNLVCKMEGFVSQDSTLTVMAGEVTEQNFALVPVPEDED</sequence>
<evidence type="ECO:0000256" key="1">
    <source>
        <dbReference type="SAM" id="MobiDB-lite"/>
    </source>
</evidence>